<dbReference type="PANTHER" id="PTHR16943:SF15">
    <property type="entry name" value="DEHYDRATASE (PRPD), PUTATIVE-RELATED"/>
    <property type="match status" value="1"/>
</dbReference>
<comment type="similarity">
    <text evidence="1">Belongs to the PrpD family.</text>
</comment>
<dbReference type="Gene3D" id="3.30.870.10">
    <property type="entry name" value="Endonuclease Chain A"/>
    <property type="match status" value="2"/>
</dbReference>
<reference evidence="5" key="1">
    <citation type="journal article" date="2017" name="Genome Biol.">
        <title>Comparative genomics reveals high biological diversity and specific adaptations in the industrially and medically important fungal genus Aspergillus.</title>
        <authorList>
            <person name="de Vries R.P."/>
            <person name="Riley R."/>
            <person name="Wiebenga A."/>
            <person name="Aguilar-Osorio G."/>
            <person name="Amillis S."/>
            <person name="Uchima C.A."/>
            <person name="Anderluh G."/>
            <person name="Asadollahi M."/>
            <person name="Askin M."/>
            <person name="Barry K."/>
            <person name="Battaglia E."/>
            <person name="Bayram O."/>
            <person name="Benocci T."/>
            <person name="Braus-Stromeyer S.A."/>
            <person name="Caldana C."/>
            <person name="Canovas D."/>
            <person name="Cerqueira G.C."/>
            <person name="Chen F."/>
            <person name="Chen W."/>
            <person name="Choi C."/>
            <person name="Clum A."/>
            <person name="Dos Santos R.A."/>
            <person name="Damasio A.R."/>
            <person name="Diallinas G."/>
            <person name="Emri T."/>
            <person name="Fekete E."/>
            <person name="Flipphi M."/>
            <person name="Freyberg S."/>
            <person name="Gallo A."/>
            <person name="Gournas C."/>
            <person name="Habgood R."/>
            <person name="Hainaut M."/>
            <person name="Harispe M.L."/>
            <person name="Henrissat B."/>
            <person name="Hilden K.S."/>
            <person name="Hope R."/>
            <person name="Hossain A."/>
            <person name="Karabika E."/>
            <person name="Karaffa L."/>
            <person name="Karanyi Z."/>
            <person name="Krasevec N."/>
            <person name="Kuo A."/>
            <person name="Kusch H."/>
            <person name="LaButti K."/>
            <person name="Lagendijk E.L."/>
            <person name="Lapidus A."/>
            <person name="Levasseur A."/>
            <person name="Lindquist E."/>
            <person name="Lipzen A."/>
            <person name="Logrieco A.F."/>
            <person name="MacCabe A."/>
            <person name="Maekelae M.R."/>
            <person name="Malavazi I."/>
            <person name="Melin P."/>
            <person name="Meyer V."/>
            <person name="Mielnichuk N."/>
            <person name="Miskei M."/>
            <person name="Molnar A.P."/>
            <person name="Mule G."/>
            <person name="Ngan C.Y."/>
            <person name="Orejas M."/>
            <person name="Orosz E."/>
            <person name="Ouedraogo J.P."/>
            <person name="Overkamp K.M."/>
            <person name="Park H.-S."/>
            <person name="Perrone G."/>
            <person name="Piumi F."/>
            <person name="Punt P.J."/>
            <person name="Ram A.F."/>
            <person name="Ramon A."/>
            <person name="Rauscher S."/>
            <person name="Record E."/>
            <person name="Riano-Pachon D.M."/>
            <person name="Robert V."/>
            <person name="Roehrig J."/>
            <person name="Ruller R."/>
            <person name="Salamov A."/>
            <person name="Salih N.S."/>
            <person name="Samson R.A."/>
            <person name="Sandor E."/>
            <person name="Sanguinetti M."/>
            <person name="Schuetze T."/>
            <person name="Sepcic K."/>
            <person name="Shelest E."/>
            <person name="Sherlock G."/>
            <person name="Sophianopoulou V."/>
            <person name="Squina F.M."/>
            <person name="Sun H."/>
            <person name="Susca A."/>
            <person name="Todd R.B."/>
            <person name="Tsang A."/>
            <person name="Unkles S.E."/>
            <person name="van de Wiele N."/>
            <person name="van Rossen-Uffink D."/>
            <person name="Oliveira J.V."/>
            <person name="Vesth T.C."/>
            <person name="Visser J."/>
            <person name="Yu J.-H."/>
            <person name="Zhou M."/>
            <person name="Andersen M.R."/>
            <person name="Archer D.B."/>
            <person name="Baker S.E."/>
            <person name="Benoit I."/>
            <person name="Brakhage A.A."/>
            <person name="Braus G.H."/>
            <person name="Fischer R."/>
            <person name="Frisvad J.C."/>
            <person name="Goldman G.H."/>
            <person name="Houbraken J."/>
            <person name="Oakley B."/>
            <person name="Pocsi I."/>
            <person name="Scazzocchio C."/>
            <person name="Seiboth B."/>
            <person name="vanKuyk P.A."/>
            <person name="Wortman J."/>
            <person name="Dyer P.S."/>
            <person name="Grigoriev I.V."/>
        </authorList>
    </citation>
    <scope>NUCLEOTIDE SEQUENCE [LARGE SCALE GENOMIC DNA]</scope>
    <source>
        <strain evidence="5">DTO 134E9</strain>
    </source>
</reference>
<protein>
    <recommendedName>
        <fullName evidence="3">PLD phosphodiesterase domain-containing protein</fullName>
    </recommendedName>
</protein>
<feature type="domain" description="PLD phosphodiesterase" evidence="3">
    <location>
        <begin position="514"/>
        <end position="536"/>
    </location>
</feature>
<dbReference type="Proteomes" id="UP000184383">
    <property type="component" value="Unassembled WGS sequence"/>
</dbReference>
<dbReference type="PANTHER" id="PTHR16943">
    <property type="entry name" value="2-METHYLCITRATE DEHYDRATASE-RELATED"/>
    <property type="match status" value="1"/>
</dbReference>
<feature type="compositionally biased region" description="Polar residues" evidence="2">
    <location>
        <begin position="302"/>
        <end position="319"/>
    </location>
</feature>
<dbReference type="GO" id="GO:0005739">
    <property type="term" value="C:mitochondrion"/>
    <property type="evidence" value="ECO:0007669"/>
    <property type="project" value="TreeGrafter"/>
</dbReference>
<dbReference type="InterPro" id="IPR036148">
    <property type="entry name" value="MmgE/PrpD_sf"/>
</dbReference>
<evidence type="ECO:0000256" key="2">
    <source>
        <dbReference type="SAM" id="MobiDB-lite"/>
    </source>
</evidence>
<dbReference type="PROSITE" id="PS50035">
    <property type="entry name" value="PLD"/>
    <property type="match status" value="2"/>
</dbReference>
<dbReference type="Pfam" id="PF19305">
    <property type="entry name" value="MmgE_PrpD_C"/>
    <property type="match status" value="1"/>
</dbReference>
<evidence type="ECO:0000256" key="1">
    <source>
        <dbReference type="ARBA" id="ARBA00006174"/>
    </source>
</evidence>
<gene>
    <name evidence="4" type="ORF">ASPWEDRAFT_54653</name>
</gene>
<dbReference type="SUPFAM" id="SSF56024">
    <property type="entry name" value="Phospholipase D/nuclease"/>
    <property type="match status" value="2"/>
</dbReference>
<dbReference type="RefSeq" id="XP_040685196.1">
    <property type="nucleotide sequence ID" value="XM_040838083.1"/>
</dbReference>
<dbReference type="OrthoDB" id="9997422at2759"/>
<dbReference type="VEuPathDB" id="FungiDB:ASPWEDRAFT_54653"/>
<dbReference type="InterPro" id="IPR045337">
    <property type="entry name" value="MmgE_PrpD_C"/>
</dbReference>
<dbReference type="Pfam" id="PF03972">
    <property type="entry name" value="MmgE_PrpD_N"/>
    <property type="match status" value="1"/>
</dbReference>
<sequence>MLPENVYEQCHDDKTVSSELSRDPSQHPSKVFHKLYEHKSGKCHLKSKNSGGDEKESLKRAYECGNWGPTEPSNLFLNIYHDALCALEKNPMSSVVSPPLMGSNGVVPLTIVGPLPDLCRHISNCIVRAEKEIFLATNFWIHSNASTLVTNAFRELSKRAGKRGTKVVVKMIYDRGDLRQVFENHLTVSEKQYISEKVKLPPAEEIPNIDLQVINYHRPIFGTFHAKFVVFDRRVALLQSSNIQDNDNLEMLIRVEGPIVDSFYDAALISWGKSLGSPLPMLDSPAASAPIPSSNIHPPGSSDENSSNPSLPEHTTQDPNYDADIHQETERVNGTVKPREGESRTSAVSRHLNHTIQPCTTGDAPDSDQETPMQPYLLLPSHKPFPMALVNREPWGVPNHTSIYPPQNAAFLSAINHAKHSILIQTPNMNAEPLLEPLLNAVHRGVIITCYLCLGYNDAGELLPFQNGTNEMIANRLYNSLSTDEERSRLRIYNYVGKDQTRPIHNRFKCRSCHIKLMIIDEKVAIQGNGNLDTQSFYHSQEINLLLDSPLVCRTWIKTINQNQNTAIYGAVGPEDGCWHDPVTGKIPDGSIGVNPGHFSWVKGRCPLPDPTNITMSRPYDKAIVDITHYVFHYQIEDDKAWSSARVALLDAMGCAIEAVAKSEDCRKLLGPTVPGTTVPNGFRLPGTNLALDPVKGAFDMGVLIRYLDHNDALGGAEWGHPSDNLGAILAVTDWLCRASAAGKYTHTGPPLTMRTLMTAMIKAYEIQGCYQMENAFNAFGIDHVILVKLASAAVVAWLLGLTEQQTTATISHVWMDGHPNRVYRSGVNTIPRKGWAAGDACMRAVHLALLTRAGQPGAPEALSALPWGFLGRTFGAKGFELPRPFGTWTIQNILFKVMPVEGHGISAVEAALIQLARLRERGLRPDDIFKVEVRTTAAADLIINKKGKLHNAADRDHCVQYVIALAFLKGTTPEAQDYLDKSHWATSEDLASMRQKIIVSADDKLTKDYLDLDRKSIGSGLTVHLKNGSILPEVLIEYPAGHARNPATVNMVREKLSKNMRLMFSETEITGIIQAAEDDNLAIMGFVDLLSRQTPSSPRL</sequence>
<evidence type="ECO:0000259" key="3">
    <source>
        <dbReference type="PROSITE" id="PS50035"/>
    </source>
</evidence>
<dbReference type="InterPro" id="IPR025202">
    <property type="entry name" value="PLD-like_dom"/>
</dbReference>
<feature type="compositionally biased region" description="Basic and acidic residues" evidence="2">
    <location>
        <begin position="323"/>
        <end position="343"/>
    </location>
</feature>
<dbReference type="InterPro" id="IPR001736">
    <property type="entry name" value="PLipase_D/transphosphatidylase"/>
</dbReference>
<dbReference type="InterPro" id="IPR042183">
    <property type="entry name" value="MmgE/PrpD_sf_1"/>
</dbReference>
<dbReference type="AlphaFoldDB" id="A0A1L9R9D7"/>
<proteinExistence type="inferred from homology"/>
<dbReference type="InterPro" id="IPR042188">
    <property type="entry name" value="MmgE/PrpD_sf_2"/>
</dbReference>
<organism evidence="4 5">
    <name type="scientific">Aspergillus wentii DTO 134E9</name>
    <dbReference type="NCBI Taxonomy" id="1073089"/>
    <lineage>
        <taxon>Eukaryota</taxon>
        <taxon>Fungi</taxon>
        <taxon>Dikarya</taxon>
        <taxon>Ascomycota</taxon>
        <taxon>Pezizomycotina</taxon>
        <taxon>Eurotiomycetes</taxon>
        <taxon>Eurotiomycetidae</taxon>
        <taxon>Eurotiales</taxon>
        <taxon>Aspergillaceae</taxon>
        <taxon>Aspergillus</taxon>
        <taxon>Aspergillus subgen. Cremei</taxon>
    </lineage>
</organism>
<dbReference type="Pfam" id="PF13091">
    <property type="entry name" value="PLDc_2"/>
    <property type="match status" value="1"/>
</dbReference>
<dbReference type="InterPro" id="IPR005656">
    <property type="entry name" value="MmgE_PrpD"/>
</dbReference>
<dbReference type="InterPro" id="IPR045336">
    <property type="entry name" value="MmgE_PrpD_N"/>
</dbReference>
<feature type="compositionally biased region" description="Polar residues" evidence="2">
    <location>
        <begin position="344"/>
        <end position="360"/>
    </location>
</feature>
<dbReference type="EMBL" id="KV878216">
    <property type="protein sequence ID" value="OJJ31519.1"/>
    <property type="molecule type" value="Genomic_DNA"/>
</dbReference>
<dbReference type="GO" id="GO:0016829">
    <property type="term" value="F:lyase activity"/>
    <property type="evidence" value="ECO:0007669"/>
    <property type="project" value="InterPro"/>
</dbReference>
<dbReference type="STRING" id="1073089.A0A1L9R9D7"/>
<dbReference type="SUPFAM" id="SSF103378">
    <property type="entry name" value="2-methylcitrate dehydratase PrpD"/>
    <property type="match status" value="1"/>
</dbReference>
<feature type="domain" description="PLD phosphodiesterase" evidence="3">
    <location>
        <begin position="220"/>
        <end position="247"/>
    </location>
</feature>
<feature type="compositionally biased region" description="Low complexity" evidence="2">
    <location>
        <begin position="286"/>
        <end position="299"/>
    </location>
</feature>
<dbReference type="Gene3D" id="3.30.1330.120">
    <property type="entry name" value="2-methylcitrate dehydratase PrpD"/>
    <property type="match status" value="1"/>
</dbReference>
<dbReference type="Gene3D" id="1.10.4100.10">
    <property type="entry name" value="2-methylcitrate dehydratase PrpD"/>
    <property type="match status" value="1"/>
</dbReference>
<feature type="region of interest" description="Disordered" evidence="2">
    <location>
        <begin position="286"/>
        <end position="371"/>
    </location>
</feature>
<dbReference type="GeneID" id="63753931"/>
<accession>A0A1L9R9D7</accession>
<evidence type="ECO:0000313" key="5">
    <source>
        <dbReference type="Proteomes" id="UP000184383"/>
    </source>
</evidence>
<keyword evidence="5" id="KW-1185">Reference proteome</keyword>
<dbReference type="CDD" id="cd00138">
    <property type="entry name" value="PLDc_SF"/>
    <property type="match status" value="2"/>
</dbReference>
<name>A0A1L9R9D7_ASPWE</name>
<evidence type="ECO:0000313" key="4">
    <source>
        <dbReference type="EMBL" id="OJJ31519.1"/>
    </source>
</evidence>